<dbReference type="OrthoDB" id="2566281at2"/>
<sequence>MAYQYRKPVDDDVPYEQRLINYSQNKDGGKTEYQRAMEVFNAASSLGDTDRAAGAKKWMGQIDVATGGYASKTNDFTAERNNALQQWVDIARQKPTQVTAPKPFSYDQNTDPYYQNALRQARTNIATEQNNTMAKLRGSGQGNSSLSETLSHQIANKQMERVDTQILPQLIDQAYTRNQDQNKWDFDINKENYNRDNEYKSALASVLSTYNNLGQQEFQNNIAESALTGKYGGENTMDTRVKNMDMLFNFMDRTGNIGTPVDDWMNLGRQPSLGRTMQGQAQDHNQKITTSALTGYLDNLPTLEREKFAENVKQFGVEAAMRQLEMAANDSYRASQLGLSMDGLVLDREKFSWSKDVNNPDNQFRLAQLDELKNKGQQQITAEDYASYLDKAVTKDDEGNVITPKEQLELMILGGGLSDKENAKLFARYKLDMTEEQKRLLDTPGN</sequence>
<comment type="caution">
    <text evidence="1">The sequence shown here is derived from an EMBL/GenBank/DDBJ whole genome shotgun (WGS) entry which is preliminary data.</text>
</comment>
<dbReference type="AlphaFoldDB" id="A0A7X3FIS6"/>
<protein>
    <submittedName>
        <fullName evidence="1">Uncharacterized protein</fullName>
    </submittedName>
</protein>
<organism evidence="1 2">
    <name type="scientific">Paenibacillus lutrae</name>
    <dbReference type="NCBI Taxonomy" id="2078573"/>
    <lineage>
        <taxon>Bacteria</taxon>
        <taxon>Bacillati</taxon>
        <taxon>Bacillota</taxon>
        <taxon>Bacilli</taxon>
        <taxon>Bacillales</taxon>
        <taxon>Paenibacillaceae</taxon>
        <taxon>Paenibacillus</taxon>
    </lineage>
</organism>
<evidence type="ECO:0000313" key="1">
    <source>
        <dbReference type="EMBL" id="MVP00342.1"/>
    </source>
</evidence>
<accession>A0A7X3FIS6</accession>
<proteinExistence type="predicted"/>
<dbReference type="EMBL" id="RHLK01000006">
    <property type="protein sequence ID" value="MVP00342.1"/>
    <property type="molecule type" value="Genomic_DNA"/>
</dbReference>
<gene>
    <name evidence="1" type="ORF">EDM21_12550</name>
</gene>
<keyword evidence="2" id="KW-1185">Reference proteome</keyword>
<name>A0A7X3FIS6_9BACL</name>
<evidence type="ECO:0000313" key="2">
    <source>
        <dbReference type="Proteomes" id="UP000490800"/>
    </source>
</evidence>
<reference evidence="1 2" key="1">
    <citation type="journal article" date="2019" name="Microorganisms">
        <title>Paenibacillus lutrae sp. nov., A Chitinolytic Species Isolated from A River Otter in Castril Natural Park, Granada, Spain.</title>
        <authorList>
            <person name="Rodriguez M."/>
            <person name="Reina J.C."/>
            <person name="Bejar V."/>
            <person name="Llamas I."/>
        </authorList>
    </citation>
    <scope>NUCLEOTIDE SEQUENCE [LARGE SCALE GENOMIC DNA]</scope>
    <source>
        <strain evidence="1 2">N10</strain>
    </source>
</reference>
<dbReference type="RefSeq" id="WP_157335928.1">
    <property type="nucleotide sequence ID" value="NZ_RHLK01000006.1"/>
</dbReference>
<dbReference type="Proteomes" id="UP000490800">
    <property type="component" value="Unassembled WGS sequence"/>
</dbReference>